<dbReference type="EMBL" id="QKWP01000136">
    <property type="protein sequence ID" value="RIB26441.1"/>
    <property type="molecule type" value="Genomic_DNA"/>
</dbReference>
<organism evidence="1 2">
    <name type="scientific">Gigaspora rosea</name>
    <dbReference type="NCBI Taxonomy" id="44941"/>
    <lineage>
        <taxon>Eukaryota</taxon>
        <taxon>Fungi</taxon>
        <taxon>Fungi incertae sedis</taxon>
        <taxon>Mucoromycota</taxon>
        <taxon>Glomeromycotina</taxon>
        <taxon>Glomeromycetes</taxon>
        <taxon>Diversisporales</taxon>
        <taxon>Gigasporaceae</taxon>
        <taxon>Gigaspora</taxon>
    </lineage>
</organism>
<accession>A0A397VX99</accession>
<dbReference type="AlphaFoldDB" id="A0A397VX99"/>
<evidence type="ECO:0000313" key="1">
    <source>
        <dbReference type="EMBL" id="RIB26441.1"/>
    </source>
</evidence>
<comment type="caution">
    <text evidence="1">The sequence shown here is derived from an EMBL/GenBank/DDBJ whole genome shotgun (WGS) entry which is preliminary data.</text>
</comment>
<reference evidence="1 2" key="1">
    <citation type="submission" date="2018-06" db="EMBL/GenBank/DDBJ databases">
        <title>Comparative genomics reveals the genomic features of Rhizophagus irregularis, R. cerebriforme, R. diaphanum and Gigaspora rosea, and their symbiotic lifestyle signature.</title>
        <authorList>
            <person name="Morin E."/>
            <person name="San Clemente H."/>
            <person name="Chen E.C.H."/>
            <person name="De La Providencia I."/>
            <person name="Hainaut M."/>
            <person name="Kuo A."/>
            <person name="Kohler A."/>
            <person name="Murat C."/>
            <person name="Tang N."/>
            <person name="Roy S."/>
            <person name="Loubradou J."/>
            <person name="Henrissat B."/>
            <person name="Grigoriev I.V."/>
            <person name="Corradi N."/>
            <person name="Roux C."/>
            <person name="Martin F.M."/>
        </authorList>
    </citation>
    <scope>NUCLEOTIDE SEQUENCE [LARGE SCALE GENOMIC DNA]</scope>
    <source>
        <strain evidence="1 2">DAOM 194757</strain>
    </source>
</reference>
<proteinExistence type="predicted"/>
<name>A0A397VX99_9GLOM</name>
<protein>
    <submittedName>
        <fullName evidence="1">Uncharacterized protein</fullName>
    </submittedName>
</protein>
<dbReference type="Proteomes" id="UP000266673">
    <property type="component" value="Unassembled WGS sequence"/>
</dbReference>
<keyword evidence="2" id="KW-1185">Reference proteome</keyword>
<sequence>KTLTCLLIKIRIFVFYIQCRKKFAIILNFTNDKLKIFSIDIICLLDIRCHIVIK</sequence>
<feature type="non-terminal residue" evidence="1">
    <location>
        <position position="1"/>
    </location>
</feature>
<evidence type="ECO:0000313" key="2">
    <source>
        <dbReference type="Proteomes" id="UP000266673"/>
    </source>
</evidence>
<gene>
    <name evidence="1" type="ORF">C2G38_2064916</name>
</gene>